<feature type="chain" id="PRO_5021253198" evidence="1">
    <location>
        <begin position="21"/>
        <end position="189"/>
    </location>
</feature>
<evidence type="ECO:0000256" key="1">
    <source>
        <dbReference type="SAM" id="SignalP"/>
    </source>
</evidence>
<keyword evidence="1" id="KW-0732">Signal</keyword>
<gene>
    <name evidence="2" type="ORF">E0L32_010711</name>
</gene>
<reference evidence="2 3" key="1">
    <citation type="submission" date="2019-06" db="EMBL/GenBank/DDBJ databases">
        <title>Draft genome sequence of the filamentous fungus Phialemoniopsis curvata isolated from diesel fuel.</title>
        <authorList>
            <person name="Varaljay V.A."/>
            <person name="Lyon W.J."/>
            <person name="Crouch A.L."/>
            <person name="Drake C.E."/>
            <person name="Hollomon J.M."/>
            <person name="Nadeau L.J."/>
            <person name="Nunn H.S."/>
            <person name="Stevenson B.S."/>
            <person name="Bojanowski C.L."/>
            <person name="Crookes-Goodson W.J."/>
        </authorList>
    </citation>
    <scope>NUCLEOTIDE SEQUENCE [LARGE SCALE GENOMIC DNA]</scope>
    <source>
        <strain evidence="2 3">D216</strain>
    </source>
</reference>
<dbReference type="InParanoid" id="A0A507AFY0"/>
<sequence length="189" mass="20451">MKSQSLFTFLAGLALSAAAAIRSPEATDGSAFLTKRAVAMTPSLAPQVVWQGARLGNEFVSQSDRQAVIKKELAVPLPLHRRLRRDRALRAAVPHALLRHPARGNSRGFHTMPGGDVGGVINFSDDERLQTNWITQVYPGAVTEVGSFDCGKAGETIDFLIQNDRGLDLEFKQGTDDGVGFWVVPKPSV</sequence>
<proteinExistence type="predicted"/>
<dbReference type="AlphaFoldDB" id="A0A507AFY0"/>
<dbReference type="EMBL" id="SKBQ01000089">
    <property type="protein sequence ID" value="TPX07612.1"/>
    <property type="molecule type" value="Genomic_DNA"/>
</dbReference>
<dbReference type="RefSeq" id="XP_030989323.1">
    <property type="nucleotide sequence ID" value="XM_031133359.1"/>
</dbReference>
<dbReference type="GeneID" id="41978158"/>
<accession>A0A507AFY0</accession>
<protein>
    <submittedName>
        <fullName evidence="2">Uncharacterized protein</fullName>
    </submittedName>
</protein>
<comment type="caution">
    <text evidence="2">The sequence shown here is derived from an EMBL/GenBank/DDBJ whole genome shotgun (WGS) entry which is preliminary data.</text>
</comment>
<dbReference type="Proteomes" id="UP000319257">
    <property type="component" value="Unassembled WGS sequence"/>
</dbReference>
<keyword evidence="3" id="KW-1185">Reference proteome</keyword>
<organism evidence="2 3">
    <name type="scientific">Thyridium curvatum</name>
    <dbReference type="NCBI Taxonomy" id="1093900"/>
    <lineage>
        <taxon>Eukaryota</taxon>
        <taxon>Fungi</taxon>
        <taxon>Dikarya</taxon>
        <taxon>Ascomycota</taxon>
        <taxon>Pezizomycotina</taxon>
        <taxon>Sordariomycetes</taxon>
        <taxon>Sordariomycetidae</taxon>
        <taxon>Thyridiales</taxon>
        <taxon>Thyridiaceae</taxon>
        <taxon>Thyridium</taxon>
    </lineage>
</organism>
<feature type="signal peptide" evidence="1">
    <location>
        <begin position="1"/>
        <end position="20"/>
    </location>
</feature>
<evidence type="ECO:0000313" key="3">
    <source>
        <dbReference type="Proteomes" id="UP000319257"/>
    </source>
</evidence>
<name>A0A507AFY0_9PEZI</name>
<evidence type="ECO:0000313" key="2">
    <source>
        <dbReference type="EMBL" id="TPX07612.1"/>
    </source>
</evidence>